<proteinExistence type="predicted"/>
<protein>
    <submittedName>
        <fullName evidence="1">Uncharacterized protein</fullName>
    </submittedName>
</protein>
<accession>A0ABT6CAD1</accession>
<dbReference type="Proteomes" id="UP001528912">
    <property type="component" value="Unassembled WGS sequence"/>
</dbReference>
<organism evidence="1 2">
    <name type="scientific">Luteipulveratus flavus</name>
    <dbReference type="NCBI Taxonomy" id="3031728"/>
    <lineage>
        <taxon>Bacteria</taxon>
        <taxon>Bacillati</taxon>
        <taxon>Actinomycetota</taxon>
        <taxon>Actinomycetes</taxon>
        <taxon>Micrococcales</taxon>
        <taxon>Dermacoccaceae</taxon>
        <taxon>Luteipulveratus</taxon>
    </lineage>
</organism>
<keyword evidence="2" id="KW-1185">Reference proteome</keyword>
<dbReference type="RefSeq" id="WP_277193129.1">
    <property type="nucleotide sequence ID" value="NZ_JAROAV010000043.1"/>
</dbReference>
<evidence type="ECO:0000313" key="1">
    <source>
        <dbReference type="EMBL" id="MDF8265864.1"/>
    </source>
</evidence>
<gene>
    <name evidence="1" type="ORF">P4R38_16575</name>
</gene>
<sequence length="50" mass="5540">MPAGPRRRVCWPPACKHAYIADPGNVSGNNRYWLWFDEPASLIPPNGCSA</sequence>
<dbReference type="EMBL" id="JAROAV010000043">
    <property type="protein sequence ID" value="MDF8265864.1"/>
    <property type="molecule type" value="Genomic_DNA"/>
</dbReference>
<comment type="caution">
    <text evidence="1">The sequence shown here is derived from an EMBL/GenBank/DDBJ whole genome shotgun (WGS) entry which is preliminary data.</text>
</comment>
<reference evidence="1 2" key="1">
    <citation type="submission" date="2023-03" db="EMBL/GenBank/DDBJ databases">
        <title>YIM 133296 draft genome.</title>
        <authorList>
            <person name="Xiong L."/>
        </authorList>
    </citation>
    <scope>NUCLEOTIDE SEQUENCE [LARGE SCALE GENOMIC DNA]</scope>
    <source>
        <strain evidence="1 2">YIM 133296</strain>
    </source>
</reference>
<evidence type="ECO:0000313" key="2">
    <source>
        <dbReference type="Proteomes" id="UP001528912"/>
    </source>
</evidence>
<name>A0ABT6CAD1_9MICO</name>